<dbReference type="Proteomes" id="UP001364890">
    <property type="component" value="Unassembled WGS sequence"/>
</dbReference>
<keyword evidence="1" id="KW-0378">Hydrolase</keyword>
<evidence type="ECO:0000259" key="2">
    <source>
        <dbReference type="PROSITE" id="PS51462"/>
    </source>
</evidence>
<evidence type="ECO:0000256" key="1">
    <source>
        <dbReference type="ARBA" id="ARBA00022801"/>
    </source>
</evidence>
<dbReference type="PROSITE" id="PS51462">
    <property type="entry name" value="NUDIX"/>
    <property type="match status" value="1"/>
</dbReference>
<reference evidence="3 4" key="1">
    <citation type="submission" date="2024-01" db="EMBL/GenBank/DDBJ databases">
        <title>Seven novel Bacillus-like species.</title>
        <authorList>
            <person name="Liu G."/>
        </authorList>
    </citation>
    <scope>NUCLEOTIDE SEQUENCE [LARGE SCALE GENOMIC DNA]</scope>
    <source>
        <strain evidence="3 4">FJAT-51614</strain>
    </source>
</reference>
<sequence>MLNRITTLPLDKRIAGVHCIPITDNGALVMAWDRDELILTTIGGRLEENESLDEALEREAMEEVGIILDSNRVPFASWYWQSTDTYTVWFLVRAEKFLSYSFDYEKTGYVIFNFDTAKQMISKIEPNTVKRVQILEMAEERAKNLSWLV</sequence>
<dbReference type="EMBL" id="JBAWSY010000001">
    <property type="protein sequence ID" value="MEI4768066.1"/>
    <property type="molecule type" value="Genomic_DNA"/>
</dbReference>
<comment type="caution">
    <text evidence="3">The sequence shown here is derived from an EMBL/GenBank/DDBJ whole genome shotgun (WGS) entry which is preliminary data.</text>
</comment>
<organism evidence="3 4">
    <name type="scientific">Psychrobacillus mangrovi</name>
    <dbReference type="NCBI Taxonomy" id="3117745"/>
    <lineage>
        <taxon>Bacteria</taxon>
        <taxon>Bacillati</taxon>
        <taxon>Bacillota</taxon>
        <taxon>Bacilli</taxon>
        <taxon>Bacillales</taxon>
        <taxon>Bacillaceae</taxon>
        <taxon>Psychrobacillus</taxon>
    </lineage>
</organism>
<dbReference type="CDD" id="cd02883">
    <property type="entry name" value="NUDIX_Hydrolase"/>
    <property type="match status" value="1"/>
</dbReference>
<feature type="domain" description="Nudix hydrolase" evidence="2">
    <location>
        <begin position="12"/>
        <end position="138"/>
    </location>
</feature>
<keyword evidence="4" id="KW-1185">Reference proteome</keyword>
<dbReference type="RefSeq" id="WP_336495623.1">
    <property type="nucleotide sequence ID" value="NZ_JBAWSY010000001.1"/>
</dbReference>
<gene>
    <name evidence="3" type="ORF">WAX74_00130</name>
</gene>
<proteinExistence type="predicted"/>
<dbReference type="Pfam" id="PF00293">
    <property type="entry name" value="NUDIX"/>
    <property type="match status" value="1"/>
</dbReference>
<dbReference type="InterPro" id="IPR000086">
    <property type="entry name" value="NUDIX_hydrolase_dom"/>
</dbReference>
<accession>A0ABU8EZ74</accession>
<dbReference type="Gene3D" id="3.90.79.10">
    <property type="entry name" value="Nucleoside Triphosphate Pyrophosphohydrolase"/>
    <property type="match status" value="1"/>
</dbReference>
<name>A0ABU8EZ74_9BACI</name>
<evidence type="ECO:0000313" key="3">
    <source>
        <dbReference type="EMBL" id="MEI4768066.1"/>
    </source>
</evidence>
<evidence type="ECO:0000313" key="4">
    <source>
        <dbReference type="Proteomes" id="UP001364890"/>
    </source>
</evidence>
<dbReference type="InterPro" id="IPR015797">
    <property type="entry name" value="NUDIX_hydrolase-like_dom_sf"/>
</dbReference>
<protein>
    <submittedName>
        <fullName evidence="3">NUDIX domain-containing protein</fullName>
    </submittedName>
</protein>
<dbReference type="SUPFAM" id="SSF55811">
    <property type="entry name" value="Nudix"/>
    <property type="match status" value="1"/>
</dbReference>
<dbReference type="PROSITE" id="PS00893">
    <property type="entry name" value="NUDIX_BOX"/>
    <property type="match status" value="1"/>
</dbReference>
<dbReference type="InterPro" id="IPR020084">
    <property type="entry name" value="NUDIX_hydrolase_CS"/>
</dbReference>